<evidence type="ECO:0000313" key="3">
    <source>
        <dbReference type="Proteomes" id="UP000198625"/>
    </source>
</evidence>
<organism evidence="2 3">
    <name type="scientific">Proteiniborus ethanoligenes</name>
    <dbReference type="NCBI Taxonomy" id="415015"/>
    <lineage>
        <taxon>Bacteria</taxon>
        <taxon>Bacillati</taxon>
        <taxon>Bacillota</taxon>
        <taxon>Clostridia</taxon>
        <taxon>Eubacteriales</taxon>
        <taxon>Proteiniborus</taxon>
    </lineage>
</organism>
<dbReference type="AlphaFoldDB" id="A0A1H3RBT7"/>
<keyword evidence="1" id="KW-0472">Membrane</keyword>
<name>A0A1H3RBT7_9FIRM</name>
<reference evidence="2 3" key="1">
    <citation type="submission" date="2016-10" db="EMBL/GenBank/DDBJ databases">
        <authorList>
            <person name="de Groot N.N."/>
        </authorList>
    </citation>
    <scope>NUCLEOTIDE SEQUENCE [LARGE SCALE GENOMIC DNA]</scope>
    <source>
        <strain evidence="2 3">DSM 21650</strain>
    </source>
</reference>
<dbReference type="EMBL" id="FNQE01000026">
    <property type="protein sequence ID" value="SDZ23127.1"/>
    <property type="molecule type" value="Genomic_DNA"/>
</dbReference>
<dbReference type="STRING" id="415015.SAMN05660462_02315"/>
<evidence type="ECO:0008006" key="4">
    <source>
        <dbReference type="Google" id="ProtNLM"/>
    </source>
</evidence>
<dbReference type="Gene3D" id="2.20.28.30">
    <property type="entry name" value="RNA polymerase ii, chain L"/>
    <property type="match status" value="2"/>
</dbReference>
<dbReference type="RefSeq" id="WP_091731410.1">
    <property type="nucleotide sequence ID" value="NZ_FNQE01000026.1"/>
</dbReference>
<evidence type="ECO:0000256" key="1">
    <source>
        <dbReference type="SAM" id="Phobius"/>
    </source>
</evidence>
<keyword evidence="1" id="KW-0812">Transmembrane</keyword>
<dbReference type="Proteomes" id="UP000198625">
    <property type="component" value="Unassembled WGS sequence"/>
</dbReference>
<accession>A0A1H3RBT7</accession>
<protein>
    <recommendedName>
        <fullName evidence="4">Replication restart DNA helicase PriA</fullName>
    </recommendedName>
</protein>
<proteinExistence type="predicted"/>
<feature type="transmembrane region" description="Helical" evidence="1">
    <location>
        <begin position="324"/>
        <end position="346"/>
    </location>
</feature>
<keyword evidence="1" id="KW-1133">Transmembrane helix</keyword>
<sequence>MATKSYKCPGCGAGIHFKPAIQKFKCDFCLSEYTEEEIKDLYKEEVISNQEQEHMDSQHLSSYECNSCGAKVVTDDTTSATFCYYCHNPVIISDRLKGEFKPNKLIPFTIDKKKAKEKFLEWAMKKSFVPRDFRSESQLEKITGIYLPYWWADCKVDIDYIGEGRNIRIWRIKDKEYTETKKYQIVRKGQIDINNVGEVAFAKIEKSLLNGISPYNENEAKEFSMPYLSGFFAEQYDISKEEVEPKIEAQVNGYSRSLLNETISGFNSTYDIKSHIKTIDKKWSYTLLPTWILTYLYKGKTYVYAVNGQTGKSFGELPLNKRKLFNVSLGIFAATFITLLIGGIIIW</sequence>
<keyword evidence="3" id="KW-1185">Reference proteome</keyword>
<evidence type="ECO:0000313" key="2">
    <source>
        <dbReference type="EMBL" id="SDZ23127.1"/>
    </source>
</evidence>
<dbReference type="OrthoDB" id="3182597at2"/>
<gene>
    <name evidence="2" type="ORF">SAMN05660462_02315</name>
</gene>